<dbReference type="InterPro" id="IPR050613">
    <property type="entry name" value="Sec_Metabolite_Reg"/>
</dbReference>
<protein>
    <recommendedName>
        <fullName evidence="3">Xylanolytic transcriptional activator regulatory domain-containing protein</fullName>
    </recommendedName>
</protein>
<dbReference type="GO" id="GO:0003677">
    <property type="term" value="F:DNA binding"/>
    <property type="evidence" value="ECO:0007669"/>
    <property type="project" value="InterPro"/>
</dbReference>
<sequence>MRIAMRKRLVLDATLKKDQIRAPLSRDDGADASTAIDTDTTIASTPGFPRRFLLNQSGRQRYADGGVWASIERRQTVPYAAGTSSATVLSPSSEYPQPLSNPTASADLKLLHPPTERIFPLWQVYLENVDPIIKILHVPTTQKQLLQASQSLNGLPPSFEALMFAIYYAAVSSMQDTVHEPAERSELLDKHGSGVEQALAKASFMTEPDLFALQALTIYLHCARATGHRPPAQVWALTGLLLRLARKLGLHQNPSTLGFSPFESQIRSRLWWFIFVLETMSAEDNDMAISINNYQHRVDRPKCVNDTSLEVSMSAVVEGSSRRSEMVFTERLLDISQTTSRQLFATELGMTDQSPQDVDDDIRSMSSLWELLDQSLDWKTAIGRFVQQYTNVEERRMRIINRLANGDVHYPSSLDFDKEPDVAAVDILNDIDDAGFPERAKKFAWFLRNPAEMVAVAALLDSILTKRDEYSRKFAQDSQHLIDQCFARANRDGRLRSGDPRWRLLEHQYVSMQRFLAEADDIAQI</sequence>
<organism evidence="4 5">
    <name type="scientific">Cyphellophora attinorum</name>
    <dbReference type="NCBI Taxonomy" id="1664694"/>
    <lineage>
        <taxon>Eukaryota</taxon>
        <taxon>Fungi</taxon>
        <taxon>Dikarya</taxon>
        <taxon>Ascomycota</taxon>
        <taxon>Pezizomycotina</taxon>
        <taxon>Eurotiomycetes</taxon>
        <taxon>Chaetothyriomycetidae</taxon>
        <taxon>Chaetothyriales</taxon>
        <taxon>Cyphellophoraceae</taxon>
        <taxon>Cyphellophora</taxon>
    </lineage>
</organism>
<evidence type="ECO:0000313" key="4">
    <source>
        <dbReference type="EMBL" id="KPI36740.1"/>
    </source>
</evidence>
<evidence type="ECO:0000256" key="2">
    <source>
        <dbReference type="ARBA" id="ARBA00023242"/>
    </source>
</evidence>
<gene>
    <name evidence="4" type="ORF">AB675_10068</name>
</gene>
<dbReference type="Proteomes" id="UP000038010">
    <property type="component" value="Unassembled WGS sequence"/>
</dbReference>
<dbReference type="SMART" id="SM00906">
    <property type="entry name" value="Fungal_trans"/>
    <property type="match status" value="1"/>
</dbReference>
<dbReference type="STRING" id="1664694.A0A0N1NYX7"/>
<keyword evidence="2" id="KW-0539">Nucleus</keyword>
<dbReference type="Pfam" id="PF04082">
    <property type="entry name" value="Fungal_trans"/>
    <property type="match status" value="1"/>
</dbReference>
<dbReference type="GeneID" id="28730691"/>
<dbReference type="GO" id="GO:0008270">
    <property type="term" value="F:zinc ion binding"/>
    <property type="evidence" value="ECO:0007669"/>
    <property type="project" value="InterPro"/>
</dbReference>
<dbReference type="RefSeq" id="XP_017996703.1">
    <property type="nucleotide sequence ID" value="XM_018138811.1"/>
</dbReference>
<accession>A0A0N1NYX7</accession>
<keyword evidence="5" id="KW-1185">Reference proteome</keyword>
<dbReference type="PANTHER" id="PTHR31001">
    <property type="entry name" value="UNCHARACTERIZED TRANSCRIPTIONAL REGULATORY PROTEIN"/>
    <property type="match status" value="1"/>
</dbReference>
<dbReference type="GO" id="GO:0006351">
    <property type="term" value="P:DNA-templated transcription"/>
    <property type="evidence" value="ECO:0007669"/>
    <property type="project" value="InterPro"/>
</dbReference>
<dbReference type="AlphaFoldDB" id="A0A0N1NYX7"/>
<dbReference type="EMBL" id="LFJN01000029">
    <property type="protein sequence ID" value="KPI36740.1"/>
    <property type="molecule type" value="Genomic_DNA"/>
</dbReference>
<comment type="subcellular location">
    <subcellularLocation>
        <location evidence="1">Nucleus</location>
    </subcellularLocation>
</comment>
<evidence type="ECO:0000313" key="5">
    <source>
        <dbReference type="Proteomes" id="UP000038010"/>
    </source>
</evidence>
<dbReference type="GO" id="GO:0005634">
    <property type="term" value="C:nucleus"/>
    <property type="evidence" value="ECO:0007669"/>
    <property type="project" value="UniProtKB-SubCell"/>
</dbReference>
<dbReference type="VEuPathDB" id="FungiDB:AB675_10068"/>
<evidence type="ECO:0000259" key="3">
    <source>
        <dbReference type="SMART" id="SM00906"/>
    </source>
</evidence>
<comment type="caution">
    <text evidence="4">The sequence shown here is derived from an EMBL/GenBank/DDBJ whole genome shotgun (WGS) entry which is preliminary data.</text>
</comment>
<dbReference type="CDD" id="cd12148">
    <property type="entry name" value="fungal_TF_MHR"/>
    <property type="match status" value="1"/>
</dbReference>
<name>A0A0N1NYX7_9EURO</name>
<dbReference type="PANTHER" id="PTHR31001:SF85">
    <property type="entry name" value="ZN(II)2CYS6 TRANSCRIPTION FACTOR (EUROFUNG)"/>
    <property type="match status" value="1"/>
</dbReference>
<proteinExistence type="predicted"/>
<dbReference type="OrthoDB" id="435881at2759"/>
<evidence type="ECO:0000256" key="1">
    <source>
        <dbReference type="ARBA" id="ARBA00004123"/>
    </source>
</evidence>
<feature type="domain" description="Xylanolytic transcriptional activator regulatory" evidence="3">
    <location>
        <begin position="234"/>
        <end position="307"/>
    </location>
</feature>
<reference evidence="4 5" key="1">
    <citation type="submission" date="2015-06" db="EMBL/GenBank/DDBJ databases">
        <title>Draft genome of the ant-associated black yeast Phialophora attae CBS 131958.</title>
        <authorList>
            <person name="Moreno L.F."/>
            <person name="Stielow B.J."/>
            <person name="de Hoog S."/>
            <person name="Vicente V.A."/>
            <person name="Weiss V.A."/>
            <person name="de Vries M."/>
            <person name="Cruz L.M."/>
            <person name="Souza E.M."/>
        </authorList>
    </citation>
    <scope>NUCLEOTIDE SEQUENCE [LARGE SCALE GENOMIC DNA]</scope>
    <source>
        <strain evidence="4 5">CBS 131958</strain>
    </source>
</reference>
<dbReference type="InterPro" id="IPR007219">
    <property type="entry name" value="XnlR_reg_dom"/>
</dbReference>